<dbReference type="EMBL" id="BAAAJX010000002">
    <property type="protein sequence ID" value="GAA1491949.1"/>
    <property type="molecule type" value="Genomic_DNA"/>
</dbReference>
<evidence type="ECO:0000313" key="3">
    <source>
        <dbReference type="Proteomes" id="UP001501742"/>
    </source>
</evidence>
<keyword evidence="1" id="KW-0472">Membrane</keyword>
<feature type="transmembrane region" description="Helical" evidence="1">
    <location>
        <begin position="53"/>
        <end position="72"/>
    </location>
</feature>
<dbReference type="Proteomes" id="UP001501742">
    <property type="component" value="Unassembled WGS sequence"/>
</dbReference>
<keyword evidence="1" id="KW-0812">Transmembrane</keyword>
<organism evidence="2 3">
    <name type="scientific">Curtobacterium herbarum</name>
    <dbReference type="NCBI Taxonomy" id="150122"/>
    <lineage>
        <taxon>Bacteria</taxon>
        <taxon>Bacillati</taxon>
        <taxon>Actinomycetota</taxon>
        <taxon>Actinomycetes</taxon>
        <taxon>Micrococcales</taxon>
        <taxon>Microbacteriaceae</taxon>
        <taxon>Curtobacterium</taxon>
    </lineage>
</organism>
<evidence type="ECO:0000313" key="2">
    <source>
        <dbReference type="EMBL" id="GAA1491949.1"/>
    </source>
</evidence>
<accession>A0ABN1Z8R3</accession>
<gene>
    <name evidence="2" type="ORF">GCM10009627_02950</name>
</gene>
<feature type="transmembrane region" description="Helical" evidence="1">
    <location>
        <begin position="84"/>
        <end position="108"/>
    </location>
</feature>
<keyword evidence="3" id="KW-1185">Reference proteome</keyword>
<name>A0ABN1Z8R3_9MICO</name>
<protein>
    <recommendedName>
        <fullName evidence="4">DUF3180 domain-containing protein</fullName>
    </recommendedName>
</protein>
<reference evidence="2 3" key="1">
    <citation type="journal article" date="2019" name="Int. J. Syst. Evol. Microbiol.">
        <title>The Global Catalogue of Microorganisms (GCM) 10K type strain sequencing project: providing services to taxonomists for standard genome sequencing and annotation.</title>
        <authorList>
            <consortium name="The Broad Institute Genomics Platform"/>
            <consortium name="The Broad Institute Genome Sequencing Center for Infectious Disease"/>
            <person name="Wu L."/>
            <person name="Ma J."/>
        </authorList>
    </citation>
    <scope>NUCLEOTIDE SEQUENCE [LARGE SCALE GENOMIC DNA]</scope>
    <source>
        <strain evidence="2 3">JCM 12140</strain>
    </source>
</reference>
<proteinExistence type="predicted"/>
<evidence type="ECO:0000256" key="1">
    <source>
        <dbReference type="SAM" id="Phobius"/>
    </source>
</evidence>
<dbReference type="RefSeq" id="WP_204609270.1">
    <property type="nucleotide sequence ID" value="NZ_BAAAJX010000002.1"/>
</dbReference>
<keyword evidence="1" id="KW-1133">Transmembrane helix</keyword>
<feature type="transmembrane region" description="Helical" evidence="1">
    <location>
        <begin position="159"/>
        <end position="177"/>
    </location>
</feature>
<comment type="caution">
    <text evidence="2">The sequence shown here is derived from an EMBL/GenBank/DDBJ whole genome shotgun (WGS) entry which is preliminary data.</text>
</comment>
<sequence>MSRASRPDDWDDVPALSFDDRRWDVVEQRSAVLSGGDEPGVADHGRRRLRVRLVTAAALVVLAGAVGVWSAVQTTVPSREPSDTQLLIGSVLLALGLVVWGIGGARVVRAGRAHSWRAMWSDPLSGLSMRERRGVERVLRGRAPAEPHRVRVLRRLAKVRLVQSEWAVWFTAGWVPLAAGQSLAASDDLMLWVEGVLALVFGAMFLVVTTQREQWRAFLDRTA</sequence>
<evidence type="ECO:0008006" key="4">
    <source>
        <dbReference type="Google" id="ProtNLM"/>
    </source>
</evidence>
<feature type="transmembrane region" description="Helical" evidence="1">
    <location>
        <begin position="189"/>
        <end position="208"/>
    </location>
</feature>